<reference evidence="3 4" key="1">
    <citation type="journal article" date="2010" name="Int. J. Syst. Evol. Microbiol.">
        <title>Reclassification of Herbaspirillum putei as a later heterotypic synonym of Herbaspirillum huttiense, with the description of H. huttiense subsp. huttiense subsp. nov. and H. huttiense subsp. putei subsp. nov., comb. nov., and description of Herbaspirillum aquaticum sp. nov.</title>
        <authorList>
            <person name="Dobritsa A.P."/>
            <person name="Reddy M.C."/>
            <person name="Samadpour M."/>
        </authorList>
    </citation>
    <scope>NUCLEOTIDE SEQUENCE [LARGE SCALE GENOMIC DNA]</scope>
    <source>
        <strain evidence="3 4">IEH 4430</strain>
    </source>
</reference>
<name>A0A225SVQ8_9BURK</name>
<dbReference type="RefSeq" id="WP_088754691.1">
    <property type="nucleotide sequence ID" value="NZ_NJGV01000006.1"/>
</dbReference>
<dbReference type="Pfam" id="PF01381">
    <property type="entry name" value="HTH_3"/>
    <property type="match status" value="1"/>
</dbReference>
<proteinExistence type="predicted"/>
<dbReference type="Proteomes" id="UP000214747">
    <property type="component" value="Unassembled WGS sequence"/>
</dbReference>
<feature type="domain" description="HTH cro/C1-type" evidence="2">
    <location>
        <begin position="7"/>
        <end position="62"/>
    </location>
</feature>
<dbReference type="InterPro" id="IPR010982">
    <property type="entry name" value="Lambda_DNA-bd_dom_sf"/>
</dbReference>
<evidence type="ECO:0000313" key="3">
    <source>
        <dbReference type="EMBL" id="OWY35276.1"/>
    </source>
</evidence>
<keyword evidence="4" id="KW-1185">Reference proteome</keyword>
<dbReference type="SMART" id="SM00530">
    <property type="entry name" value="HTH_XRE"/>
    <property type="match status" value="1"/>
</dbReference>
<dbReference type="PANTHER" id="PTHR46558:SF4">
    <property type="entry name" value="DNA-BIDING PHAGE PROTEIN"/>
    <property type="match status" value="1"/>
</dbReference>
<dbReference type="PROSITE" id="PS50943">
    <property type="entry name" value="HTH_CROC1"/>
    <property type="match status" value="1"/>
</dbReference>
<dbReference type="AlphaFoldDB" id="A0A225SVQ8"/>
<evidence type="ECO:0000259" key="2">
    <source>
        <dbReference type="PROSITE" id="PS50943"/>
    </source>
</evidence>
<dbReference type="PANTHER" id="PTHR46558">
    <property type="entry name" value="TRACRIPTIONAL REGULATORY PROTEIN-RELATED-RELATED"/>
    <property type="match status" value="1"/>
</dbReference>
<dbReference type="InterPro" id="IPR001387">
    <property type="entry name" value="Cro/C1-type_HTH"/>
</dbReference>
<gene>
    <name evidence="3" type="ORF">CEJ45_08360</name>
</gene>
<dbReference type="GO" id="GO:0003677">
    <property type="term" value="F:DNA binding"/>
    <property type="evidence" value="ECO:0007669"/>
    <property type="project" value="UniProtKB-KW"/>
</dbReference>
<comment type="caution">
    <text evidence="3">The sequence shown here is derived from an EMBL/GenBank/DDBJ whole genome shotgun (WGS) entry which is preliminary data.</text>
</comment>
<dbReference type="Gene3D" id="1.10.260.40">
    <property type="entry name" value="lambda repressor-like DNA-binding domains"/>
    <property type="match status" value="1"/>
</dbReference>
<sequence>MNWNDRLKEARAKRGITKSDLAKTVGVSAPTMTDWESGEIKRIDGENLLRLSDALGVSPHWLIWGKQSATSADPQSNEIALAISRLTDTAQRDAIVTQLKAFGVLQ</sequence>
<keyword evidence="1" id="KW-0238">DNA-binding</keyword>
<dbReference type="EMBL" id="NJGV01000006">
    <property type="protein sequence ID" value="OWY35276.1"/>
    <property type="molecule type" value="Genomic_DNA"/>
</dbReference>
<dbReference type="SUPFAM" id="SSF47413">
    <property type="entry name" value="lambda repressor-like DNA-binding domains"/>
    <property type="match status" value="1"/>
</dbReference>
<dbReference type="CDD" id="cd00093">
    <property type="entry name" value="HTH_XRE"/>
    <property type="match status" value="1"/>
</dbReference>
<accession>A0A225SVQ8</accession>
<organism evidence="3 4">
    <name type="scientific">Herbaspirillum aquaticum</name>
    <dbReference type="NCBI Taxonomy" id="568783"/>
    <lineage>
        <taxon>Bacteria</taxon>
        <taxon>Pseudomonadati</taxon>
        <taxon>Pseudomonadota</taxon>
        <taxon>Betaproteobacteria</taxon>
        <taxon>Burkholderiales</taxon>
        <taxon>Oxalobacteraceae</taxon>
        <taxon>Herbaspirillum</taxon>
    </lineage>
</organism>
<evidence type="ECO:0000256" key="1">
    <source>
        <dbReference type="ARBA" id="ARBA00023125"/>
    </source>
</evidence>
<evidence type="ECO:0000313" key="4">
    <source>
        <dbReference type="Proteomes" id="UP000214747"/>
    </source>
</evidence>
<protein>
    <recommendedName>
        <fullName evidence="2">HTH cro/C1-type domain-containing protein</fullName>
    </recommendedName>
</protein>